<evidence type="ECO:0000313" key="2">
    <source>
        <dbReference type="Proteomes" id="UP000790709"/>
    </source>
</evidence>
<proteinExistence type="predicted"/>
<reference evidence="1" key="1">
    <citation type="journal article" date="2021" name="New Phytol.">
        <title>Evolutionary innovations through gain and loss of genes in the ectomycorrhizal Boletales.</title>
        <authorList>
            <person name="Wu G."/>
            <person name="Miyauchi S."/>
            <person name="Morin E."/>
            <person name="Kuo A."/>
            <person name="Drula E."/>
            <person name="Varga T."/>
            <person name="Kohler A."/>
            <person name="Feng B."/>
            <person name="Cao Y."/>
            <person name="Lipzen A."/>
            <person name="Daum C."/>
            <person name="Hundley H."/>
            <person name="Pangilinan J."/>
            <person name="Johnson J."/>
            <person name="Barry K."/>
            <person name="LaButti K."/>
            <person name="Ng V."/>
            <person name="Ahrendt S."/>
            <person name="Min B."/>
            <person name="Choi I.G."/>
            <person name="Park H."/>
            <person name="Plett J.M."/>
            <person name="Magnuson J."/>
            <person name="Spatafora J.W."/>
            <person name="Nagy L.G."/>
            <person name="Henrissat B."/>
            <person name="Grigoriev I.V."/>
            <person name="Yang Z.L."/>
            <person name="Xu J."/>
            <person name="Martin F.M."/>
        </authorList>
    </citation>
    <scope>NUCLEOTIDE SEQUENCE</scope>
    <source>
        <strain evidence="1">KUC20120723A-06</strain>
    </source>
</reference>
<gene>
    <name evidence="1" type="ORF">BV22DRAFT_1132387</name>
</gene>
<organism evidence="1 2">
    <name type="scientific">Leucogyrophana mollusca</name>
    <dbReference type="NCBI Taxonomy" id="85980"/>
    <lineage>
        <taxon>Eukaryota</taxon>
        <taxon>Fungi</taxon>
        <taxon>Dikarya</taxon>
        <taxon>Basidiomycota</taxon>
        <taxon>Agaricomycotina</taxon>
        <taxon>Agaricomycetes</taxon>
        <taxon>Agaricomycetidae</taxon>
        <taxon>Boletales</taxon>
        <taxon>Boletales incertae sedis</taxon>
        <taxon>Leucogyrophana</taxon>
    </lineage>
</organism>
<name>A0ACB8B6J9_9AGAM</name>
<comment type="caution">
    <text evidence="1">The sequence shown here is derived from an EMBL/GenBank/DDBJ whole genome shotgun (WGS) entry which is preliminary data.</text>
</comment>
<accession>A0ACB8B6J9</accession>
<sequence length="423" mass="46412">MSSKMLLIFCDGTGMDGALAESRAITNTSRSAAGNLNTVSENSSAPDITSSEIPVRGSEGGKQFASNVLRLSRSVKSSTAGGKRQIVFYQSGVGSETNFKGDPADGTTWQQAFGTAVASKIRDVYAFVAQNFEDGDEICIFGFSRGAYTARKVSGLIDRIGLLERKQLGRFFQIWRQLVDGETPTIPPGTRHPRIKCVGVWDTVGSVLGTIDALDIKDTSLPATIDIALHALSLQENRERFLPTLWSVPKGGLPTNQSLKQVWFAGAHSDVGGGYELADIALFWMAGEIESFVDLDLEFLESARQQKPDPWGTSQPHNAYMDLPLTQRIVIGHKTRLQSEQISPDSVFHESLKYSPQSLVSSDYMVTLSLLEEAFGPKFQPDYPPLNEFEYQCKERWSKTPIGLPEPPPIFDDPGDIIRSPVN</sequence>
<keyword evidence="2" id="KW-1185">Reference proteome</keyword>
<dbReference type="Proteomes" id="UP000790709">
    <property type="component" value="Unassembled WGS sequence"/>
</dbReference>
<dbReference type="EMBL" id="MU266533">
    <property type="protein sequence ID" value="KAH7921292.1"/>
    <property type="molecule type" value="Genomic_DNA"/>
</dbReference>
<evidence type="ECO:0000313" key="1">
    <source>
        <dbReference type="EMBL" id="KAH7921292.1"/>
    </source>
</evidence>
<protein>
    <submittedName>
        <fullName evidence="1">Uncharacterized protein</fullName>
    </submittedName>
</protein>